<dbReference type="EMBL" id="FOJM01000001">
    <property type="protein sequence ID" value="SFA37788.1"/>
    <property type="molecule type" value="Genomic_DNA"/>
</dbReference>
<dbReference type="InterPro" id="IPR015946">
    <property type="entry name" value="KH_dom-like_a/b"/>
</dbReference>
<dbReference type="InterPro" id="IPR003718">
    <property type="entry name" value="OsmC/Ohr_fam"/>
</dbReference>
<dbReference type="Proteomes" id="UP000198836">
    <property type="component" value="Unassembled WGS sequence"/>
</dbReference>
<reference evidence="3" key="1">
    <citation type="submission" date="2016-10" db="EMBL/GenBank/DDBJ databases">
        <authorList>
            <person name="Varghese N."/>
            <person name="Submissions S."/>
        </authorList>
    </citation>
    <scope>NUCLEOTIDE SEQUENCE [LARGE SCALE GENOMIC DNA]</scope>
    <source>
        <strain evidence="3">DSM 18130</strain>
    </source>
</reference>
<dbReference type="PANTHER" id="PTHR33797:SF2">
    <property type="entry name" value="ORGANIC HYDROPEROXIDE RESISTANCE PROTEIN-LIKE"/>
    <property type="match status" value="1"/>
</dbReference>
<name>A0A1I0SE51_9SPHI</name>
<accession>A0A1I0SE51</accession>
<dbReference type="InterPro" id="IPR036102">
    <property type="entry name" value="OsmC/Ohrsf"/>
</dbReference>
<dbReference type="Pfam" id="PF02566">
    <property type="entry name" value="OsmC"/>
    <property type="match status" value="1"/>
</dbReference>
<protein>
    <submittedName>
        <fullName evidence="2">Peroxiredoxin, Ohr subfamily</fullName>
    </submittedName>
</protein>
<dbReference type="GO" id="GO:0006979">
    <property type="term" value="P:response to oxidative stress"/>
    <property type="evidence" value="ECO:0007669"/>
    <property type="project" value="InterPro"/>
</dbReference>
<evidence type="ECO:0000256" key="1">
    <source>
        <dbReference type="ARBA" id="ARBA00007378"/>
    </source>
</evidence>
<dbReference type="NCBIfam" id="TIGR03561">
    <property type="entry name" value="organ_hyd_perox"/>
    <property type="match status" value="1"/>
</dbReference>
<comment type="similarity">
    <text evidence="1">Belongs to the OsmC/Ohr family.</text>
</comment>
<dbReference type="Gene3D" id="2.20.25.10">
    <property type="match status" value="1"/>
</dbReference>
<keyword evidence="3" id="KW-1185">Reference proteome</keyword>
<dbReference type="SUPFAM" id="SSF82784">
    <property type="entry name" value="OsmC-like"/>
    <property type="match status" value="1"/>
</dbReference>
<dbReference type="Gene3D" id="3.30.300.20">
    <property type="match status" value="1"/>
</dbReference>
<gene>
    <name evidence="2" type="ORF">SAMN04488511_10113</name>
</gene>
<dbReference type="PANTHER" id="PTHR33797">
    <property type="entry name" value="ORGANIC HYDROPEROXIDE RESISTANCE PROTEIN-LIKE"/>
    <property type="match status" value="1"/>
</dbReference>
<evidence type="ECO:0000313" key="3">
    <source>
        <dbReference type="Proteomes" id="UP000198836"/>
    </source>
</evidence>
<sequence>MMMEKLYTAEVTATGGRDGHIKSGDGILDLELRKPKELGGQGGATNPEELFAAAWGPCYLGALGSIAEREGVDVSEANVKVLVSFNKDGNAFALSADLDVHIPGISHEEAQALADKAHRTCPYSKATKGNIEVRVTAV</sequence>
<organism evidence="2 3">
    <name type="scientific">Pedobacter suwonensis</name>
    <dbReference type="NCBI Taxonomy" id="332999"/>
    <lineage>
        <taxon>Bacteria</taxon>
        <taxon>Pseudomonadati</taxon>
        <taxon>Bacteroidota</taxon>
        <taxon>Sphingobacteriia</taxon>
        <taxon>Sphingobacteriales</taxon>
        <taxon>Sphingobacteriaceae</taxon>
        <taxon>Pedobacter</taxon>
    </lineage>
</organism>
<evidence type="ECO:0000313" key="2">
    <source>
        <dbReference type="EMBL" id="SFA37788.1"/>
    </source>
</evidence>
<dbReference type="AlphaFoldDB" id="A0A1I0SE51"/>
<dbReference type="STRING" id="332999.SAMN04488511_10113"/>
<proteinExistence type="inferred from homology"/>
<dbReference type="InterPro" id="IPR019953">
    <property type="entry name" value="OHR"/>
</dbReference>